<name>A0A1H9UCJ7_9ACTN</name>
<dbReference type="EMBL" id="FOGO01000008">
    <property type="protein sequence ID" value="SES07176.1"/>
    <property type="molecule type" value="Genomic_DNA"/>
</dbReference>
<keyword evidence="2" id="KW-0812">Transmembrane</keyword>
<dbReference type="RefSeq" id="WP_079171954.1">
    <property type="nucleotide sequence ID" value="NZ_FOGO01000008.1"/>
</dbReference>
<feature type="compositionally biased region" description="Gly residues" evidence="1">
    <location>
        <begin position="187"/>
        <end position="196"/>
    </location>
</feature>
<feature type="compositionally biased region" description="Basic and acidic residues" evidence="1">
    <location>
        <begin position="235"/>
        <end position="247"/>
    </location>
</feature>
<feature type="transmembrane region" description="Helical" evidence="2">
    <location>
        <begin position="478"/>
        <end position="497"/>
    </location>
</feature>
<keyword evidence="6" id="KW-1185">Reference proteome</keyword>
<feature type="chain" id="PRO_5010263923" evidence="3">
    <location>
        <begin position="30"/>
        <end position="501"/>
    </location>
</feature>
<keyword evidence="2" id="KW-0472">Membrane</keyword>
<feature type="signal peptide" evidence="3">
    <location>
        <begin position="1"/>
        <end position="29"/>
    </location>
</feature>
<keyword evidence="2" id="KW-1133">Transmembrane helix</keyword>
<dbReference type="NCBIfam" id="TIGR03934">
    <property type="entry name" value="TQXA_dom"/>
    <property type="match status" value="1"/>
</dbReference>
<feature type="compositionally biased region" description="Gly residues" evidence="1">
    <location>
        <begin position="42"/>
        <end position="53"/>
    </location>
</feature>
<feature type="region of interest" description="Disordered" evidence="1">
    <location>
        <begin position="33"/>
        <end position="60"/>
    </location>
</feature>
<gene>
    <name evidence="5" type="ORF">SAMN05421870_10864</name>
</gene>
<dbReference type="Pfam" id="PF08341">
    <property type="entry name" value="TED"/>
    <property type="match status" value="1"/>
</dbReference>
<reference evidence="6" key="1">
    <citation type="submission" date="2016-10" db="EMBL/GenBank/DDBJ databases">
        <authorList>
            <person name="Varghese N."/>
            <person name="Submissions S."/>
        </authorList>
    </citation>
    <scope>NUCLEOTIDE SEQUENCE [LARGE SCALE GENOMIC DNA]</scope>
    <source>
        <strain evidence="6">CGMCC 4.6825</strain>
    </source>
</reference>
<accession>A0A1H9UCJ7</accession>
<evidence type="ECO:0000313" key="5">
    <source>
        <dbReference type="EMBL" id="SES07176.1"/>
    </source>
</evidence>
<evidence type="ECO:0000313" key="6">
    <source>
        <dbReference type="Proteomes" id="UP000182841"/>
    </source>
</evidence>
<dbReference type="Proteomes" id="UP000182841">
    <property type="component" value="Unassembled WGS sequence"/>
</dbReference>
<feature type="region of interest" description="Disordered" evidence="1">
    <location>
        <begin position="439"/>
        <end position="461"/>
    </location>
</feature>
<feature type="region of interest" description="Disordered" evidence="1">
    <location>
        <begin position="223"/>
        <end position="249"/>
    </location>
</feature>
<dbReference type="STRING" id="943816.AN217_07595"/>
<organism evidence="5 6">
    <name type="scientific">Streptomyces qinglanensis</name>
    <dbReference type="NCBI Taxonomy" id="943816"/>
    <lineage>
        <taxon>Bacteria</taxon>
        <taxon>Bacillati</taxon>
        <taxon>Actinomycetota</taxon>
        <taxon>Actinomycetes</taxon>
        <taxon>Kitasatosporales</taxon>
        <taxon>Streptomycetaceae</taxon>
        <taxon>Streptomyces</taxon>
    </lineage>
</organism>
<dbReference type="OrthoDB" id="2676146at2"/>
<feature type="domain" description="Thioester" evidence="4">
    <location>
        <begin position="105"/>
        <end position="223"/>
    </location>
</feature>
<protein>
    <submittedName>
        <fullName evidence="5">TQXA domain-containing protein</fullName>
    </submittedName>
</protein>
<evidence type="ECO:0000256" key="3">
    <source>
        <dbReference type="SAM" id="SignalP"/>
    </source>
</evidence>
<dbReference type="NCBIfam" id="NF041528">
    <property type="entry name" value="strep_LAETG"/>
    <property type="match status" value="1"/>
</dbReference>
<dbReference type="AlphaFoldDB" id="A0A1H9UCJ7"/>
<dbReference type="InterPro" id="IPR023849">
    <property type="entry name" value="TQXA_dom"/>
</dbReference>
<keyword evidence="3" id="KW-0732">Signal</keyword>
<evidence type="ECO:0000256" key="1">
    <source>
        <dbReference type="SAM" id="MobiDB-lite"/>
    </source>
</evidence>
<feature type="region of interest" description="Disordered" evidence="1">
    <location>
        <begin position="184"/>
        <end position="207"/>
    </location>
</feature>
<evidence type="ECO:0000256" key="2">
    <source>
        <dbReference type="SAM" id="Phobius"/>
    </source>
</evidence>
<sequence length="501" mass="50517">MTSVRARTARRLTVGAAVTVLCAIGTAGAAGPAAAAPARAGGTAGAGAGGAFADGGPEQRSGAVATLDGLRTHGRAVIATEGEKQTVGAGLFEMSVDGGGTLQTYGLDVLNPTQEQSRYAEGEWKTSSLSGNRNAGKIRWIVEHSYPRRNDLQALAKSAGAKRLTPQTAAAGTQVAIWRLAENGASGASGGGGRGEGPPKPPDITATDPAAQKLADHLVKKARSMSEPGASLTFDKAEVSGRTDERPGPVTVRTNAAAVSVAPGPHAASQGMRIVDRKGKRVRTARNGTKLYFELPEGVEAGKGSLTAQVATKVPVGRVFTGSGERGRGQAQILAGSSQSTVSATATVNWAESGPAPATTARENCADSGVDITVSNGGDSSFPLRVGKQREDIAGGEHGTVTVPVAEDQPYRIPVRGPHGYRKTFSGVLDCTTSAAGGGVTRQNAPATVERPATVGGGSVPAADGDLAETGGGGGTRLFAAVAIALLAVGVTTLRIVRRRG</sequence>
<evidence type="ECO:0000259" key="4">
    <source>
        <dbReference type="Pfam" id="PF08341"/>
    </source>
</evidence>
<dbReference type="InterPro" id="IPR013552">
    <property type="entry name" value="Thioester_dom"/>
</dbReference>
<proteinExistence type="predicted"/>